<keyword evidence="4" id="KW-0804">Transcription</keyword>
<keyword evidence="5" id="KW-0539">Nucleus</keyword>
<protein>
    <recommendedName>
        <fullName evidence="9">Transcription factor domain-containing protein</fullName>
    </recommendedName>
</protein>
<dbReference type="EMBL" id="EQ962656">
    <property type="protein sequence ID" value="EED16097.1"/>
    <property type="molecule type" value="Genomic_DNA"/>
</dbReference>
<dbReference type="Proteomes" id="UP000001745">
    <property type="component" value="Unassembled WGS sequence"/>
</dbReference>
<name>B8ME20_TALSN</name>
<dbReference type="GeneID" id="8104054"/>
<evidence type="ECO:0000256" key="4">
    <source>
        <dbReference type="ARBA" id="ARBA00023163"/>
    </source>
</evidence>
<feature type="coiled-coil region" evidence="6">
    <location>
        <begin position="128"/>
        <end position="155"/>
    </location>
</feature>
<evidence type="ECO:0000256" key="1">
    <source>
        <dbReference type="ARBA" id="ARBA00004123"/>
    </source>
</evidence>
<evidence type="ECO:0000313" key="7">
    <source>
        <dbReference type="EMBL" id="EED16097.1"/>
    </source>
</evidence>
<gene>
    <name evidence="7" type="ORF">TSTA_012060</name>
</gene>
<accession>B8ME20</accession>
<dbReference type="RefSeq" id="XP_002483331.1">
    <property type="nucleotide sequence ID" value="XM_002483286.1"/>
</dbReference>
<dbReference type="GO" id="GO:0005634">
    <property type="term" value="C:nucleus"/>
    <property type="evidence" value="ECO:0007669"/>
    <property type="project" value="UniProtKB-SubCell"/>
</dbReference>
<sequence>MMQMMSLQTFDRTYSSNLTSNLRLSPLLSRETLRRLAWSTFYNDTIIDGGRYGFHTIDEKAYSIQLACDEASFLRNENVVTGPLRCNASVSANADSSNKSEEQLLDISDYLLRTAAARRRALHFAFRASHAEQTSEELTTELATIEHDMEEVINALPKEFHFNSSNMLLHRHRLITFILLHVIRHNLFIITGRAALHIYSQDNSTKADLISQIRRNRISHALPTARIVAEGLRAGIYFDPDVAVDAYVALESQDPAEYDFRDFRWAKLERLRRCTTTSTNTRPSSIKTSFSDESLLEYMTDSDTVLPSLPPLDASDVYKTHPQAASVSYPVSLGSIPTSSAKGHALPIGQGSDDYNLNQPPIPPWYGSAAEAGDGLYSLDWSWFLDELGLEYQSGDSGMSLGLLPV</sequence>
<evidence type="ECO:0000256" key="5">
    <source>
        <dbReference type="ARBA" id="ARBA00023242"/>
    </source>
</evidence>
<organism evidence="7 8">
    <name type="scientific">Talaromyces stipitatus (strain ATCC 10500 / CBS 375.48 / QM 6759 / NRRL 1006)</name>
    <name type="common">Penicillium stipitatum</name>
    <dbReference type="NCBI Taxonomy" id="441959"/>
    <lineage>
        <taxon>Eukaryota</taxon>
        <taxon>Fungi</taxon>
        <taxon>Dikarya</taxon>
        <taxon>Ascomycota</taxon>
        <taxon>Pezizomycotina</taxon>
        <taxon>Eurotiomycetes</taxon>
        <taxon>Eurotiomycetidae</taxon>
        <taxon>Eurotiales</taxon>
        <taxon>Trichocomaceae</taxon>
        <taxon>Talaromyces</taxon>
        <taxon>Talaromyces sect. Talaromyces</taxon>
    </lineage>
</organism>
<dbReference type="OrthoDB" id="2563500at2759"/>
<keyword evidence="2" id="KW-0479">Metal-binding</keyword>
<proteinExistence type="predicted"/>
<keyword evidence="3" id="KW-0805">Transcription regulation</keyword>
<dbReference type="GO" id="GO:0046872">
    <property type="term" value="F:metal ion binding"/>
    <property type="evidence" value="ECO:0007669"/>
    <property type="project" value="UniProtKB-KW"/>
</dbReference>
<comment type="subcellular location">
    <subcellularLocation>
        <location evidence="1">Nucleus</location>
    </subcellularLocation>
</comment>
<evidence type="ECO:0000256" key="3">
    <source>
        <dbReference type="ARBA" id="ARBA00023015"/>
    </source>
</evidence>
<keyword evidence="8" id="KW-1185">Reference proteome</keyword>
<evidence type="ECO:0008006" key="9">
    <source>
        <dbReference type="Google" id="ProtNLM"/>
    </source>
</evidence>
<evidence type="ECO:0000256" key="2">
    <source>
        <dbReference type="ARBA" id="ARBA00022723"/>
    </source>
</evidence>
<dbReference type="HOGENOM" id="CLU_026656_0_0_1"/>
<dbReference type="PANTHER" id="PTHR47338:SF7">
    <property type="entry name" value="ZN(II)2CYS6 TRANSCRIPTION FACTOR (EUROFUNG)"/>
    <property type="match status" value="1"/>
</dbReference>
<dbReference type="STRING" id="441959.B8ME20"/>
<reference evidence="8" key="1">
    <citation type="journal article" date="2015" name="Genome Announc.">
        <title>Genome sequence of the AIDS-associated pathogen Penicillium marneffei (ATCC18224) and its near taxonomic relative Talaromyces stipitatus (ATCC10500).</title>
        <authorList>
            <person name="Nierman W.C."/>
            <person name="Fedorova-Abrams N.D."/>
            <person name="Andrianopoulos A."/>
        </authorList>
    </citation>
    <scope>NUCLEOTIDE SEQUENCE [LARGE SCALE GENOMIC DNA]</scope>
    <source>
        <strain evidence="8">ATCC 10500 / CBS 375.48 / QM 6759 / NRRL 1006</strain>
    </source>
</reference>
<dbReference type="InterPro" id="IPR050815">
    <property type="entry name" value="TF_fung"/>
</dbReference>
<keyword evidence="6" id="KW-0175">Coiled coil</keyword>
<dbReference type="VEuPathDB" id="FungiDB:TSTA_012060"/>
<evidence type="ECO:0000313" key="8">
    <source>
        <dbReference type="Proteomes" id="UP000001745"/>
    </source>
</evidence>
<dbReference type="eggNOG" id="ENOG502SIWZ">
    <property type="taxonomic scope" value="Eukaryota"/>
</dbReference>
<dbReference type="AlphaFoldDB" id="B8ME20"/>
<dbReference type="PANTHER" id="PTHR47338">
    <property type="entry name" value="ZN(II)2CYS6 TRANSCRIPTION FACTOR (EUROFUNG)-RELATED"/>
    <property type="match status" value="1"/>
</dbReference>
<dbReference type="InParanoid" id="B8ME20"/>
<evidence type="ECO:0000256" key="6">
    <source>
        <dbReference type="SAM" id="Coils"/>
    </source>
</evidence>
<dbReference type="GO" id="GO:0000981">
    <property type="term" value="F:DNA-binding transcription factor activity, RNA polymerase II-specific"/>
    <property type="evidence" value="ECO:0007669"/>
    <property type="project" value="InterPro"/>
</dbReference>